<gene>
    <name evidence="2" type="ORF">QIS99_04400</name>
</gene>
<keyword evidence="3" id="KW-1185">Reference proteome</keyword>
<dbReference type="Proteomes" id="UP001224661">
    <property type="component" value="Unassembled WGS sequence"/>
</dbReference>
<proteinExistence type="predicted"/>
<sequence>MTRYRDDRLEWWLGDACTITRRLPELDVAYSMFGYVETVFHAIEPSSGRHSRPAVSNVQATGIPQR</sequence>
<evidence type="ECO:0000313" key="3">
    <source>
        <dbReference type="Proteomes" id="UP001224661"/>
    </source>
</evidence>
<evidence type="ECO:0000256" key="1">
    <source>
        <dbReference type="SAM" id="MobiDB-lite"/>
    </source>
</evidence>
<accession>A0ABT6RLZ4</accession>
<organism evidence="2 3">
    <name type="scientific">Streptomyces solicavernae</name>
    <dbReference type="NCBI Taxonomy" id="3043614"/>
    <lineage>
        <taxon>Bacteria</taxon>
        <taxon>Bacillati</taxon>
        <taxon>Actinomycetota</taxon>
        <taxon>Actinomycetes</taxon>
        <taxon>Kitasatosporales</taxon>
        <taxon>Streptomycetaceae</taxon>
        <taxon>Streptomyces</taxon>
    </lineage>
</organism>
<evidence type="ECO:0000313" key="2">
    <source>
        <dbReference type="EMBL" id="MDI3385458.1"/>
    </source>
</evidence>
<dbReference type="EMBL" id="JASCIR010000002">
    <property type="protein sequence ID" value="MDI3385458.1"/>
    <property type="molecule type" value="Genomic_DNA"/>
</dbReference>
<comment type="caution">
    <text evidence="2">The sequence shown here is derived from an EMBL/GenBank/DDBJ whole genome shotgun (WGS) entry which is preliminary data.</text>
</comment>
<name>A0ABT6RLZ4_9ACTN</name>
<feature type="region of interest" description="Disordered" evidence="1">
    <location>
        <begin position="46"/>
        <end position="66"/>
    </location>
</feature>
<reference evidence="2 3" key="1">
    <citation type="submission" date="2023-05" db="EMBL/GenBank/DDBJ databases">
        <title>Draft genome sequence of Streptomyces sp. B-S-A8 isolated from a cave soil in Thailand.</title>
        <authorList>
            <person name="Chamroensaksri N."/>
            <person name="Muangham S."/>
        </authorList>
    </citation>
    <scope>NUCLEOTIDE SEQUENCE [LARGE SCALE GENOMIC DNA]</scope>
    <source>
        <strain evidence="2 3">B-S-A8</strain>
    </source>
</reference>
<dbReference type="RefSeq" id="WP_282510539.1">
    <property type="nucleotide sequence ID" value="NZ_JASCIR010000002.1"/>
</dbReference>
<protein>
    <submittedName>
        <fullName evidence="2">Uncharacterized protein</fullName>
    </submittedName>
</protein>
<feature type="compositionally biased region" description="Polar residues" evidence="1">
    <location>
        <begin position="54"/>
        <end position="66"/>
    </location>
</feature>